<comment type="caution">
    <text evidence="6">The sequence shown here is derived from an EMBL/GenBank/DDBJ whole genome shotgun (WGS) entry which is preliminary data.</text>
</comment>
<dbReference type="PANTHER" id="PTHR42878:SF14">
    <property type="entry name" value="OSMOLARITY TWO-COMPONENT SYSTEM PROTEIN SSK1"/>
    <property type="match status" value="1"/>
</dbReference>
<proteinExistence type="predicted"/>
<dbReference type="GO" id="GO:0004673">
    <property type="term" value="F:protein histidine kinase activity"/>
    <property type="evidence" value="ECO:0007669"/>
    <property type="project" value="UniProtKB-EC"/>
</dbReference>
<evidence type="ECO:0000256" key="1">
    <source>
        <dbReference type="ARBA" id="ARBA00000085"/>
    </source>
</evidence>
<organism evidence="6 7">
    <name type="scientific">Albibacterium bauzanense</name>
    <dbReference type="NCBI Taxonomy" id="653929"/>
    <lineage>
        <taxon>Bacteria</taxon>
        <taxon>Pseudomonadati</taxon>
        <taxon>Bacteroidota</taxon>
        <taxon>Sphingobacteriia</taxon>
        <taxon>Sphingobacteriales</taxon>
        <taxon>Sphingobacteriaceae</taxon>
        <taxon>Albibacterium</taxon>
    </lineage>
</organism>
<evidence type="ECO:0000256" key="2">
    <source>
        <dbReference type="ARBA" id="ARBA00012438"/>
    </source>
</evidence>
<dbReference type="EC" id="2.7.13.3" evidence="2"/>
<keyword evidence="4 6" id="KW-0418">Kinase</keyword>
<dbReference type="Pfam" id="PF02518">
    <property type="entry name" value="HATPase_c"/>
    <property type="match status" value="1"/>
</dbReference>
<reference evidence="6 7" key="1">
    <citation type="submission" date="2019-03" db="EMBL/GenBank/DDBJ databases">
        <title>Genomic Encyclopedia of Archaeal and Bacterial Type Strains, Phase II (KMG-II): from individual species to whole genera.</title>
        <authorList>
            <person name="Goeker M."/>
        </authorList>
    </citation>
    <scope>NUCLEOTIDE SEQUENCE [LARGE SCALE GENOMIC DNA]</scope>
    <source>
        <strain evidence="6 7">DSM 22554</strain>
    </source>
</reference>
<keyword evidence="3" id="KW-0808">Transferase</keyword>
<protein>
    <recommendedName>
        <fullName evidence="2">histidine kinase</fullName>
        <ecNumber evidence="2">2.7.13.3</ecNumber>
    </recommendedName>
</protein>
<evidence type="ECO:0000259" key="5">
    <source>
        <dbReference type="PROSITE" id="PS50109"/>
    </source>
</evidence>
<name>A0A4R1M1P8_9SPHI</name>
<dbReference type="RefSeq" id="WP_132221072.1">
    <property type="nucleotide sequence ID" value="NZ_SMGO01000001.1"/>
</dbReference>
<evidence type="ECO:0000313" key="7">
    <source>
        <dbReference type="Proteomes" id="UP000294616"/>
    </source>
</evidence>
<dbReference type="EMBL" id="SMGO01000001">
    <property type="protein sequence ID" value="TCK85122.1"/>
    <property type="molecule type" value="Genomic_DNA"/>
</dbReference>
<sequence length="250" mass="28067">MESTQLIETIKQQESIIKELKKDIQAKKQWISLIAHDFIGVSRNLLWVLDALQNGDISQEILSGLLPELRSSAMLNQHTIESTLTWINTQQDGFSLHKNELNGFKLFLSIQQLFSNDLKKKNVQLSFKGDQEITFISDAVLILFILKKIIENAIKYSYVGGNIIFDCTLIDSENIKFTIEDFGIGMSNRVLEDIFTLNEATHTGTLNEKGAGISLAIINDLSKLLKATIKIASIENNGTKIEMNLPLTLV</sequence>
<dbReference type="GO" id="GO:0030295">
    <property type="term" value="F:protein kinase activator activity"/>
    <property type="evidence" value="ECO:0007669"/>
    <property type="project" value="TreeGrafter"/>
</dbReference>
<gene>
    <name evidence="6" type="ORF">C8N28_0420</name>
</gene>
<dbReference type="InterPro" id="IPR036890">
    <property type="entry name" value="HATPase_C_sf"/>
</dbReference>
<feature type="domain" description="Histidine kinase" evidence="5">
    <location>
        <begin position="33"/>
        <end position="249"/>
    </location>
</feature>
<dbReference type="SUPFAM" id="SSF55874">
    <property type="entry name" value="ATPase domain of HSP90 chaperone/DNA topoisomerase II/histidine kinase"/>
    <property type="match status" value="1"/>
</dbReference>
<dbReference type="GO" id="GO:0000156">
    <property type="term" value="F:phosphorelay response regulator activity"/>
    <property type="evidence" value="ECO:0007669"/>
    <property type="project" value="TreeGrafter"/>
</dbReference>
<dbReference type="InterPro" id="IPR003594">
    <property type="entry name" value="HATPase_dom"/>
</dbReference>
<dbReference type="GO" id="GO:0007234">
    <property type="term" value="P:osmosensory signaling via phosphorelay pathway"/>
    <property type="evidence" value="ECO:0007669"/>
    <property type="project" value="TreeGrafter"/>
</dbReference>
<dbReference type="SMART" id="SM00387">
    <property type="entry name" value="HATPase_c"/>
    <property type="match status" value="1"/>
</dbReference>
<dbReference type="InterPro" id="IPR050351">
    <property type="entry name" value="BphY/WalK/GraS-like"/>
</dbReference>
<dbReference type="PROSITE" id="PS50109">
    <property type="entry name" value="HIS_KIN"/>
    <property type="match status" value="1"/>
</dbReference>
<dbReference type="InterPro" id="IPR005467">
    <property type="entry name" value="His_kinase_dom"/>
</dbReference>
<dbReference type="Proteomes" id="UP000294616">
    <property type="component" value="Unassembled WGS sequence"/>
</dbReference>
<comment type="catalytic activity">
    <reaction evidence="1">
        <text>ATP + protein L-histidine = ADP + protein N-phospho-L-histidine.</text>
        <dbReference type="EC" id="2.7.13.3"/>
    </reaction>
</comment>
<dbReference type="OrthoDB" id="1301080at2"/>
<evidence type="ECO:0000256" key="3">
    <source>
        <dbReference type="ARBA" id="ARBA00022679"/>
    </source>
</evidence>
<evidence type="ECO:0000313" key="6">
    <source>
        <dbReference type="EMBL" id="TCK85122.1"/>
    </source>
</evidence>
<dbReference type="AlphaFoldDB" id="A0A4R1M1P8"/>
<evidence type="ECO:0000256" key="4">
    <source>
        <dbReference type="ARBA" id="ARBA00022777"/>
    </source>
</evidence>
<dbReference type="PANTHER" id="PTHR42878">
    <property type="entry name" value="TWO-COMPONENT HISTIDINE KINASE"/>
    <property type="match status" value="1"/>
</dbReference>
<accession>A0A4R1M1P8</accession>
<dbReference type="Gene3D" id="3.30.565.10">
    <property type="entry name" value="Histidine kinase-like ATPase, C-terminal domain"/>
    <property type="match status" value="1"/>
</dbReference>
<keyword evidence="7" id="KW-1185">Reference proteome</keyword>